<accession>A0ABN4JI18</accession>
<organism evidence="2 3">
    <name type="scientific">Pandoraea norimbergensis</name>
    <dbReference type="NCBI Taxonomy" id="93219"/>
    <lineage>
        <taxon>Bacteria</taxon>
        <taxon>Pseudomonadati</taxon>
        <taxon>Pseudomonadota</taxon>
        <taxon>Betaproteobacteria</taxon>
        <taxon>Burkholderiales</taxon>
        <taxon>Burkholderiaceae</taxon>
        <taxon>Pandoraea</taxon>
    </lineage>
</organism>
<evidence type="ECO:0000313" key="3">
    <source>
        <dbReference type="Proteomes" id="UP000060277"/>
    </source>
</evidence>
<evidence type="ECO:0000313" key="2">
    <source>
        <dbReference type="EMBL" id="ALS60621.1"/>
    </source>
</evidence>
<protein>
    <recommendedName>
        <fullName evidence="1">IPT/TIG domain-containing protein</fullName>
    </recommendedName>
</protein>
<feature type="domain" description="IPT/TIG" evidence="1">
    <location>
        <begin position="3"/>
        <end position="83"/>
    </location>
</feature>
<dbReference type="InterPro" id="IPR002909">
    <property type="entry name" value="IPT_dom"/>
</dbReference>
<dbReference type="Pfam" id="PF01833">
    <property type="entry name" value="TIG"/>
    <property type="match status" value="1"/>
</dbReference>
<dbReference type="InterPro" id="IPR013783">
    <property type="entry name" value="Ig-like_fold"/>
</dbReference>
<name>A0ABN4JI18_9BURK</name>
<evidence type="ECO:0000259" key="1">
    <source>
        <dbReference type="Pfam" id="PF01833"/>
    </source>
</evidence>
<dbReference type="InterPro" id="IPR014756">
    <property type="entry name" value="Ig_E-set"/>
</dbReference>
<gene>
    <name evidence="2" type="ORF">AT302_13345</name>
</gene>
<dbReference type="Proteomes" id="UP000060277">
    <property type="component" value="Chromosome"/>
</dbReference>
<keyword evidence="3" id="KW-1185">Reference proteome</keyword>
<dbReference type="SUPFAM" id="SSF81296">
    <property type="entry name" value="E set domains"/>
    <property type="match status" value="1"/>
</dbReference>
<sequence>MASIQSVSPTQVTSSDGVKLTISGDGFNTATAVYFLVSSSSSKIFARSFTIVSDKRIDTTIPSLPATGGRFEVNVVIGGADATVAATASPLAALLGPANSIQISSGGQTML</sequence>
<dbReference type="Gene3D" id="2.60.40.10">
    <property type="entry name" value="Immunoglobulins"/>
    <property type="match status" value="1"/>
</dbReference>
<dbReference type="RefSeq" id="WP_058377537.1">
    <property type="nucleotide sequence ID" value="NZ_CP013480.3"/>
</dbReference>
<dbReference type="EMBL" id="CP013480">
    <property type="protein sequence ID" value="ALS60621.1"/>
    <property type="molecule type" value="Genomic_DNA"/>
</dbReference>
<proteinExistence type="predicted"/>
<reference evidence="3" key="1">
    <citation type="submission" date="2015-12" db="EMBL/GenBank/DDBJ databases">
        <title>Complete genome sequence of Pandoraea norimbergensis DSM 11628.</title>
        <authorList>
            <person name="Ee R."/>
            <person name="Lim Y.-L."/>
            <person name="Yong D."/>
            <person name="Yin W.-F."/>
            <person name="Chan K.-G."/>
        </authorList>
    </citation>
    <scope>NUCLEOTIDE SEQUENCE [LARGE SCALE GENOMIC DNA]</scope>
    <source>
        <strain evidence="3">DSM 11628</strain>
    </source>
</reference>